<keyword evidence="6" id="KW-1185">Reference proteome</keyword>
<dbReference type="OrthoDB" id="331765at2759"/>
<evidence type="ECO:0000259" key="4">
    <source>
        <dbReference type="PROSITE" id="PS50017"/>
    </source>
</evidence>
<feature type="domain" description="Death" evidence="4">
    <location>
        <begin position="26"/>
        <end position="101"/>
    </location>
</feature>
<evidence type="ECO:0000313" key="6">
    <source>
        <dbReference type="Proteomes" id="UP000728185"/>
    </source>
</evidence>
<dbReference type="Pfam" id="PF13868">
    <property type="entry name" value="TPH"/>
    <property type="match status" value="1"/>
</dbReference>
<dbReference type="PANTHER" id="PTHR28663">
    <property type="entry name" value="COILED-COIL DOMAIN-CONTAINING PROTEIN 173"/>
    <property type="match status" value="1"/>
</dbReference>
<feature type="compositionally biased region" description="Polar residues" evidence="3">
    <location>
        <begin position="514"/>
        <end position="528"/>
    </location>
</feature>
<dbReference type="InterPro" id="IPR043597">
    <property type="entry name" value="TPH_dom"/>
</dbReference>
<dbReference type="InterPro" id="IPR000488">
    <property type="entry name" value="Death_dom"/>
</dbReference>
<gene>
    <name evidence="5" type="ORF">FBUS_03236</name>
</gene>
<feature type="region of interest" description="Disordered" evidence="3">
    <location>
        <begin position="494"/>
        <end position="576"/>
    </location>
</feature>
<comment type="caution">
    <text evidence="5">The sequence shown here is derived from an EMBL/GenBank/DDBJ whole genome shotgun (WGS) entry which is preliminary data.</text>
</comment>
<evidence type="ECO:0000256" key="2">
    <source>
        <dbReference type="SAM" id="Coils"/>
    </source>
</evidence>
<name>A0A8E0RNZ8_9TREM</name>
<feature type="compositionally biased region" description="Basic and acidic residues" evidence="3">
    <location>
        <begin position="502"/>
        <end position="513"/>
    </location>
</feature>
<dbReference type="Proteomes" id="UP000728185">
    <property type="component" value="Unassembled WGS sequence"/>
</dbReference>
<organism evidence="5 6">
    <name type="scientific">Fasciolopsis buskii</name>
    <dbReference type="NCBI Taxonomy" id="27845"/>
    <lineage>
        <taxon>Eukaryota</taxon>
        <taxon>Metazoa</taxon>
        <taxon>Spiralia</taxon>
        <taxon>Lophotrochozoa</taxon>
        <taxon>Platyhelminthes</taxon>
        <taxon>Trematoda</taxon>
        <taxon>Digenea</taxon>
        <taxon>Plagiorchiida</taxon>
        <taxon>Echinostomata</taxon>
        <taxon>Echinostomatoidea</taxon>
        <taxon>Fasciolidae</taxon>
        <taxon>Fasciolopsis</taxon>
    </lineage>
</organism>
<feature type="non-terminal residue" evidence="5">
    <location>
        <position position="576"/>
    </location>
</feature>
<dbReference type="PROSITE" id="PS50017">
    <property type="entry name" value="DEATH_DOMAIN"/>
    <property type="match status" value="1"/>
</dbReference>
<reference evidence="5" key="1">
    <citation type="submission" date="2019-05" db="EMBL/GenBank/DDBJ databases">
        <title>Annotation for the trematode Fasciolopsis buski.</title>
        <authorList>
            <person name="Choi Y.-J."/>
        </authorList>
    </citation>
    <scope>NUCLEOTIDE SEQUENCE</scope>
    <source>
        <strain evidence="5">HT</strain>
        <tissue evidence="5">Whole worm</tissue>
    </source>
</reference>
<dbReference type="GO" id="GO:0007165">
    <property type="term" value="P:signal transduction"/>
    <property type="evidence" value="ECO:0007669"/>
    <property type="project" value="InterPro"/>
</dbReference>
<dbReference type="InterPro" id="IPR039986">
    <property type="entry name" value="CFAP210"/>
</dbReference>
<evidence type="ECO:0000256" key="1">
    <source>
        <dbReference type="ARBA" id="ARBA00023054"/>
    </source>
</evidence>
<feature type="coiled-coil region" evidence="2">
    <location>
        <begin position="311"/>
        <end position="425"/>
    </location>
</feature>
<dbReference type="PANTHER" id="PTHR28663:SF1">
    <property type="entry name" value="CILIA- AND FLAGELLA- ASSOCIATED PROTEIN 210"/>
    <property type="match status" value="1"/>
</dbReference>
<keyword evidence="1 2" id="KW-0175">Coiled coil</keyword>
<accession>A0A8E0RNZ8</accession>
<protein>
    <submittedName>
        <fullName evidence="5">Putative Leucine zipper protein</fullName>
    </submittedName>
</protein>
<sequence>SELPIRRKLESPKCVDVRNVKVFSQAEWKRLNDQIHCDAEELKRIEEKRRANEEVKSNSKEMVKNWTNTFLGARQKKLDERNKRLKKEEEAKISIDIEEAKYQAQQRKAAIDEAKLKLYYQTDRVKKFHSALTLTEILKEREMQLEFKGLCKQMNENRDKIYVEQMRRELEEATLEERRKAEERLAKNVENANFLREQMRIKEDTKKKQKEDSLAEGQQIRRQCIEDRLEQERVEQLSRENAMKLLEDYQSQIKDHQQMKDIERLKEEEEEEQCRLFAAAKRKMTERRVLREREMFKEREDQLEKIRSYLADQLTAAGKEEEERIRQAVSEHDAADALKDQEKAKRLAQMLAEIEAHRVAQIQQKRKEMEAEKLAELEEVRVRAAAERAVAEYEAQCAQAKLKRCKQLSAEYLAEQNKKEEEKKLARKREAEALSARHRLAVLEEKVFKDYTKRVIDHCKANGRNVFPLKMASETAPSFGLGSSLPGEVSVVDCAEGQGDEPGQKDTNSESKVHNSNGSENNEYSDFSNQNDNNDKINDDNNNNATFVGRKLPSSKTKKTARKDSSGTRNRLGFVW</sequence>
<evidence type="ECO:0000256" key="3">
    <source>
        <dbReference type="SAM" id="MobiDB-lite"/>
    </source>
</evidence>
<proteinExistence type="predicted"/>
<evidence type="ECO:0000313" key="5">
    <source>
        <dbReference type="EMBL" id="KAA0186974.1"/>
    </source>
</evidence>
<feature type="coiled-coil region" evidence="2">
    <location>
        <begin position="163"/>
        <end position="212"/>
    </location>
</feature>
<feature type="coiled-coil region" evidence="2">
    <location>
        <begin position="239"/>
        <end position="282"/>
    </location>
</feature>
<dbReference type="AlphaFoldDB" id="A0A8E0RNZ8"/>
<dbReference type="GO" id="GO:0005879">
    <property type="term" value="C:axonemal microtubule"/>
    <property type="evidence" value="ECO:0007669"/>
    <property type="project" value="TreeGrafter"/>
</dbReference>
<dbReference type="EMBL" id="LUCM01009450">
    <property type="protein sequence ID" value="KAA0186974.1"/>
    <property type="molecule type" value="Genomic_DNA"/>
</dbReference>